<evidence type="ECO:0000256" key="6">
    <source>
        <dbReference type="ARBA" id="ARBA00022918"/>
    </source>
</evidence>
<dbReference type="InterPro" id="IPR041588">
    <property type="entry name" value="Integrase_H2C2"/>
</dbReference>
<dbReference type="InterPro" id="IPR041373">
    <property type="entry name" value="RT_RNaseH"/>
</dbReference>
<organism evidence="11">
    <name type="scientific">Fagus sylvatica</name>
    <name type="common">Beechnut</name>
    <dbReference type="NCBI Taxonomy" id="28930"/>
    <lineage>
        <taxon>Eukaryota</taxon>
        <taxon>Viridiplantae</taxon>
        <taxon>Streptophyta</taxon>
        <taxon>Embryophyta</taxon>
        <taxon>Tracheophyta</taxon>
        <taxon>Spermatophyta</taxon>
        <taxon>Magnoliopsida</taxon>
        <taxon>eudicotyledons</taxon>
        <taxon>Gunneridae</taxon>
        <taxon>Pentapetalae</taxon>
        <taxon>rosids</taxon>
        <taxon>fabids</taxon>
        <taxon>Fagales</taxon>
        <taxon>Fagaceae</taxon>
        <taxon>Fagus</taxon>
    </lineage>
</organism>
<dbReference type="Gene3D" id="3.30.70.270">
    <property type="match status" value="1"/>
</dbReference>
<evidence type="ECO:0000256" key="2">
    <source>
        <dbReference type="ARBA" id="ARBA00022695"/>
    </source>
</evidence>
<protein>
    <submittedName>
        <fullName evidence="11">Uncharacterized protein</fullName>
    </submittedName>
</protein>
<feature type="region of interest" description="Disordered" evidence="7">
    <location>
        <begin position="1341"/>
        <end position="1362"/>
    </location>
</feature>
<dbReference type="PROSITE" id="PS50878">
    <property type="entry name" value="RT_POL"/>
    <property type="match status" value="1"/>
</dbReference>
<dbReference type="EMBL" id="OIVN01000291">
    <property type="protein sequence ID" value="SPC77730.1"/>
    <property type="molecule type" value="Genomic_DNA"/>
</dbReference>
<evidence type="ECO:0000256" key="7">
    <source>
        <dbReference type="SAM" id="MobiDB-lite"/>
    </source>
</evidence>
<dbReference type="Gene3D" id="3.10.10.10">
    <property type="entry name" value="HIV Type 1 Reverse Transcriptase, subunit A, domain 1"/>
    <property type="match status" value="1"/>
</dbReference>
<dbReference type="SUPFAM" id="SSF56672">
    <property type="entry name" value="DNA/RNA polymerases"/>
    <property type="match status" value="1"/>
</dbReference>
<evidence type="ECO:0000256" key="3">
    <source>
        <dbReference type="ARBA" id="ARBA00022722"/>
    </source>
</evidence>
<dbReference type="CDD" id="cd01647">
    <property type="entry name" value="RT_LTR"/>
    <property type="match status" value="1"/>
</dbReference>
<evidence type="ECO:0000256" key="1">
    <source>
        <dbReference type="ARBA" id="ARBA00022679"/>
    </source>
</evidence>
<accession>A0A2N9ESS6</accession>
<feature type="region of interest" description="Disordered" evidence="7">
    <location>
        <begin position="1"/>
        <end position="23"/>
    </location>
</feature>
<dbReference type="InterPro" id="IPR001584">
    <property type="entry name" value="Integrase_cat-core"/>
</dbReference>
<dbReference type="PANTHER" id="PTHR48475">
    <property type="entry name" value="RIBONUCLEASE H"/>
    <property type="match status" value="1"/>
</dbReference>
<dbReference type="GO" id="GO:0015074">
    <property type="term" value="P:DNA integration"/>
    <property type="evidence" value="ECO:0007669"/>
    <property type="project" value="InterPro"/>
</dbReference>
<evidence type="ECO:0000256" key="5">
    <source>
        <dbReference type="ARBA" id="ARBA00022801"/>
    </source>
</evidence>
<dbReference type="InterPro" id="IPR012337">
    <property type="entry name" value="RNaseH-like_sf"/>
</dbReference>
<reference evidence="11" key="1">
    <citation type="submission" date="2018-02" db="EMBL/GenBank/DDBJ databases">
        <authorList>
            <person name="Cohen D.B."/>
            <person name="Kent A.D."/>
        </authorList>
    </citation>
    <scope>NUCLEOTIDE SEQUENCE</scope>
</reference>
<proteinExistence type="predicted"/>
<dbReference type="Pfam" id="PF13456">
    <property type="entry name" value="RVT_3"/>
    <property type="match status" value="1"/>
</dbReference>
<keyword evidence="6" id="KW-0695">RNA-directed DNA polymerase</keyword>
<dbReference type="InterPro" id="IPR000477">
    <property type="entry name" value="RT_dom"/>
</dbReference>
<dbReference type="PROSITE" id="PS50994">
    <property type="entry name" value="INTEGRASE"/>
    <property type="match status" value="1"/>
</dbReference>
<dbReference type="CDD" id="cd09279">
    <property type="entry name" value="RNase_HI_like"/>
    <property type="match status" value="1"/>
</dbReference>
<keyword evidence="4" id="KW-0255">Endonuclease</keyword>
<dbReference type="PROSITE" id="PS50879">
    <property type="entry name" value="RNASE_H_1"/>
    <property type="match status" value="1"/>
</dbReference>
<dbReference type="SUPFAM" id="SSF53098">
    <property type="entry name" value="Ribonuclease H-like"/>
    <property type="match status" value="2"/>
</dbReference>
<evidence type="ECO:0000313" key="11">
    <source>
        <dbReference type="EMBL" id="SPC77730.1"/>
    </source>
</evidence>
<dbReference type="Pfam" id="PF17921">
    <property type="entry name" value="Integrase_H2C2"/>
    <property type="match status" value="1"/>
</dbReference>
<dbReference type="PANTHER" id="PTHR48475:SF2">
    <property type="entry name" value="RIBONUCLEASE H"/>
    <property type="match status" value="1"/>
</dbReference>
<feature type="domain" description="Reverse transcriptase" evidence="8">
    <location>
        <begin position="483"/>
        <end position="662"/>
    </location>
</feature>
<keyword evidence="2" id="KW-0548">Nucleotidyltransferase</keyword>
<feature type="compositionally biased region" description="Basic and acidic residues" evidence="7">
    <location>
        <begin position="284"/>
        <end position="305"/>
    </location>
</feature>
<feature type="domain" description="RNase H type-1" evidence="9">
    <location>
        <begin position="858"/>
        <end position="987"/>
    </location>
</feature>
<dbReference type="InterPro" id="IPR043502">
    <property type="entry name" value="DNA/RNA_pol_sf"/>
</dbReference>
<dbReference type="Pfam" id="PF00665">
    <property type="entry name" value="rve"/>
    <property type="match status" value="1"/>
</dbReference>
<keyword evidence="3" id="KW-0540">Nuclease</keyword>
<dbReference type="GO" id="GO:0004523">
    <property type="term" value="F:RNA-DNA hybrid ribonuclease activity"/>
    <property type="evidence" value="ECO:0007669"/>
    <property type="project" value="InterPro"/>
</dbReference>
<evidence type="ECO:0000259" key="8">
    <source>
        <dbReference type="PROSITE" id="PS50878"/>
    </source>
</evidence>
<keyword evidence="5" id="KW-0378">Hydrolase</keyword>
<evidence type="ECO:0000259" key="10">
    <source>
        <dbReference type="PROSITE" id="PS50994"/>
    </source>
</evidence>
<feature type="domain" description="Integrase catalytic" evidence="10">
    <location>
        <begin position="1099"/>
        <end position="1261"/>
    </location>
</feature>
<dbReference type="InterPro" id="IPR043128">
    <property type="entry name" value="Rev_trsase/Diguanyl_cyclase"/>
</dbReference>
<dbReference type="InterPro" id="IPR005162">
    <property type="entry name" value="Retrotrans_gag_dom"/>
</dbReference>
<dbReference type="InterPro" id="IPR002156">
    <property type="entry name" value="RNaseH_domain"/>
</dbReference>
<name>A0A2N9ESS6_FAGSY</name>
<dbReference type="GO" id="GO:0003964">
    <property type="term" value="F:RNA-directed DNA polymerase activity"/>
    <property type="evidence" value="ECO:0007669"/>
    <property type="project" value="UniProtKB-KW"/>
</dbReference>
<dbReference type="InterPro" id="IPR036397">
    <property type="entry name" value="RNaseH_sf"/>
</dbReference>
<dbReference type="Gene3D" id="3.30.420.10">
    <property type="entry name" value="Ribonuclease H-like superfamily/Ribonuclease H"/>
    <property type="match status" value="2"/>
</dbReference>
<evidence type="ECO:0000256" key="4">
    <source>
        <dbReference type="ARBA" id="ARBA00022759"/>
    </source>
</evidence>
<sequence>MEAGDTSAQPLSASERQMQALTANIQELARQSAADHREMQELAKQNQELLAFLRSRGEIPSPGQGQNGEEIPRNEAGRNQDQNQNHNQHDEESSANQNRVPHPSQVADPTRSAADTRAAKLEEELKEMKEQMKEMKSQSRQRLLRISICSSIAPNPHSPRGTVMRLQGVSDEIMCRTFPMNLRGSARTWFNQLETGSIDTFTQLSRAFIDNFIGGRRSDDPEVKWPGKLRSDPTKRSKDLYCRFHRDHGHTTEDCYALKQQIEALIRQGKLGKFVCRDNQQTRQESRPPRQEENKDRQEDRPRDIIGEIRTIVGGLASGGTSRSSRKAYARQAHNILVTQRPRKSVKMDNQVISFSEDDARNIHQPHDDALVVTLTIAGFITRRIDKERLRPIDIPLVGFTGDKVKPSGVVTLVIEAGTFPKQVRASVEFLVVDCPSAYNVIIGRPTLNKLRAVTSTYHLLKRRVFAIDRNQAISDEVEKLLTAGFIREVYYPDWLANVVMVKKPNGKWRMCVDFTDLNKACPKDSFPLPLIDQLVNSTAGHKLLTFMDAFSGYNQIMMDDVDQEKTSFITSKGLFCYKVMSLGLKNAGATYQRLMNKMFRNQIGRNVEMYIDDMLVKTKNEANHLEDLEETFKTLRQYRMKLNPSKCVFGVSSGKFLGFMVSQRGIEANPDKIKAVLEMTPPRTIKEVQSLTGRVAALNRFKSFEELKIYLTSPPLLNPSQQGETLSLYLAVSPTAVSSALIREDEGTQLPVYYTSKAFQGAEERYPAMEKLALALVIAARKLRPYFQSHKIIVLTNHPLRKAMNKPDAAGRMIQWAVELSEFDIEYRPRQAIKAQALADFIAEFTVAEEEPSEEKPDRNWEIEIDGSSVKGARGVGIAFKTPEGHLLKHSTQLQYPTTNNEAEYEALLTSLRIAKELGANRLRIQSDSQLIVGQVNGEYKAREDRMIKYLKLVRNIMNWFDEVTLVQVPREQNTEADALAKLAFSDEATDQHIEVQYSPSHMEEEVSPINVSNSWMTPITNYLEDETLPSDPVEARKLKVRSARFILMQGVLYKRGFSLPYLRCLDKVEADYLMREVHEGICGNHSGARSLVHKLVRAGYYWPTMQKDALSYTRACDRCQRQLKFLVVGIDYFTKWVEAEPLATITENNIRGFVWKMIICRFGIPRAFISDNGRQFDNSPFREFCEELGIRNHYSSLGHPQANGQVEVTNRSLLKMIKTRLEGAKGLWREELPNILWAYRTTARTPTGETPFRLAYSTEAVIPVEIGLTTWRTSHHDEDSNNSQLCTNLDLLVELRDQAEAKTSAYQQRMARYYDRRVKHREFKVGDLVLRKVTLATKTPPRGSWDPHGKNHIRSSSSTKEAPITWRSLTGLHYLTLGTPSI</sequence>
<dbReference type="GO" id="GO:0003676">
    <property type="term" value="F:nucleic acid binding"/>
    <property type="evidence" value="ECO:0007669"/>
    <property type="project" value="InterPro"/>
</dbReference>
<dbReference type="Pfam" id="PF00078">
    <property type="entry name" value="RVT_1"/>
    <property type="match status" value="1"/>
</dbReference>
<gene>
    <name evidence="11" type="ORF">FSB_LOCUS5612</name>
</gene>
<evidence type="ECO:0000259" key="9">
    <source>
        <dbReference type="PROSITE" id="PS50879"/>
    </source>
</evidence>
<dbReference type="Pfam" id="PF03732">
    <property type="entry name" value="Retrotrans_gag"/>
    <property type="match status" value="1"/>
</dbReference>
<feature type="region of interest" description="Disordered" evidence="7">
    <location>
        <begin position="53"/>
        <end position="116"/>
    </location>
</feature>
<keyword evidence="1" id="KW-0808">Transferase</keyword>
<feature type="region of interest" description="Disordered" evidence="7">
    <location>
        <begin position="276"/>
        <end position="305"/>
    </location>
</feature>
<dbReference type="Pfam" id="PF17917">
    <property type="entry name" value="RT_RNaseH"/>
    <property type="match status" value="1"/>
</dbReference>